<evidence type="ECO:0000313" key="9">
    <source>
        <dbReference type="Proteomes" id="UP000702952"/>
    </source>
</evidence>
<evidence type="ECO:0000313" key="8">
    <source>
        <dbReference type="EMBL" id="QTG12501.1"/>
    </source>
</evidence>
<dbReference type="PANTHER" id="PTHR32322">
    <property type="entry name" value="INNER MEMBRANE TRANSPORTER"/>
    <property type="match status" value="1"/>
</dbReference>
<feature type="transmembrane region" description="Helical" evidence="5">
    <location>
        <begin position="156"/>
        <end position="175"/>
    </location>
</feature>
<dbReference type="Pfam" id="PF00892">
    <property type="entry name" value="EamA"/>
    <property type="match status" value="2"/>
</dbReference>
<dbReference type="InterPro" id="IPR050638">
    <property type="entry name" value="AA-Vitamin_Transporters"/>
</dbReference>
<feature type="transmembrane region" description="Helical" evidence="5">
    <location>
        <begin position="97"/>
        <end position="119"/>
    </location>
</feature>
<evidence type="ECO:0000313" key="7">
    <source>
        <dbReference type="EMBL" id="NTC30180.1"/>
    </source>
</evidence>
<reference evidence="8" key="2">
    <citation type="submission" date="2020-02" db="EMBL/GenBank/DDBJ databases">
        <title>Unexpected conservation and global transmission of agrobacterial virulence plasmids.</title>
        <authorList>
            <person name="Weisberg A.J."/>
            <person name="Davis E.W. II"/>
            <person name="Tabima J.R."/>
            <person name="Belcher M.S."/>
            <person name="Miller M."/>
            <person name="Kuo C.-H."/>
            <person name="Loper J.E."/>
            <person name="Grunwald N.J."/>
            <person name="Putnam M.L."/>
            <person name="Chang J.H."/>
        </authorList>
    </citation>
    <scope>NUCLEOTIDE SEQUENCE</scope>
    <source>
        <strain evidence="8">Q15/94</strain>
    </source>
</reference>
<feature type="transmembrane region" description="Helical" evidence="5">
    <location>
        <begin position="39"/>
        <end position="57"/>
    </location>
</feature>
<feature type="transmembrane region" description="Helical" evidence="5">
    <location>
        <begin position="69"/>
        <end position="91"/>
    </location>
</feature>
<dbReference type="RefSeq" id="WP_025594031.1">
    <property type="nucleotide sequence ID" value="NZ_CP011246.1"/>
</dbReference>
<dbReference type="EMBL" id="JAAMAY010000030">
    <property type="protein sequence ID" value="NTC30180.1"/>
    <property type="molecule type" value="Genomic_DNA"/>
</dbReference>
<evidence type="ECO:0000256" key="1">
    <source>
        <dbReference type="ARBA" id="ARBA00004141"/>
    </source>
</evidence>
<dbReference type="InterPro" id="IPR037185">
    <property type="entry name" value="EmrE-like"/>
</dbReference>
<feature type="transmembrane region" description="Helical" evidence="5">
    <location>
        <begin position="277"/>
        <end position="297"/>
    </location>
</feature>
<sequence>MAIQKQMDASEWGMLVALSLLWGGSFFFIGIAVKELPPVTIVTLRVSLAATALLIVCRIMGLHLPRQWAVWRAFFGMGLLNNIIPFCLIVWGQTHIASGLASILNATTPLFTVIVAHFLTADEKMTGNKLAGVLIGFAGVATMIGPAAFGGAISGLWGQIAILGAAISYSFAGIFGRRFKAMGVPPLMTATGQISSSTLMLIPAALLIDKPWTLAMPSLGTWGALIGIALLSTALAYLIFFRILATAGATNLALVTFLIPVSAILLGSLILGEQLEIKHFAGMAMIAAGLAAIDGRLPAKLRDFLRKAPA</sequence>
<feature type="transmembrane region" description="Helical" evidence="5">
    <location>
        <begin position="187"/>
        <end position="208"/>
    </location>
</feature>
<feature type="transmembrane region" description="Helical" evidence="5">
    <location>
        <begin position="252"/>
        <end position="271"/>
    </location>
</feature>
<name>A0A1B9TSX9_AGRTU</name>
<dbReference type="InterPro" id="IPR000620">
    <property type="entry name" value="EamA_dom"/>
</dbReference>
<evidence type="ECO:0000259" key="6">
    <source>
        <dbReference type="Pfam" id="PF00892"/>
    </source>
</evidence>
<reference evidence="7" key="1">
    <citation type="journal article" date="2020" name="Science">
        <title>Unexpected conservation and global transmission of agrobacterial virulence plasmids.</title>
        <authorList>
            <person name="Weisberg A.J."/>
            <person name="Davis E.W. 2nd"/>
            <person name="Tabima J."/>
            <person name="Belcher M.S."/>
            <person name="Miller M."/>
            <person name="Kuo C.H."/>
            <person name="Loper J.E."/>
            <person name="Grunwald N.J."/>
            <person name="Putnam M.L."/>
            <person name="Chang J.H."/>
        </authorList>
    </citation>
    <scope>NUCLEOTIDE SEQUENCE</scope>
    <source>
        <strain evidence="7">17-1853-1a</strain>
    </source>
</reference>
<accession>A0A1B9TSX9</accession>
<evidence type="ECO:0000256" key="4">
    <source>
        <dbReference type="ARBA" id="ARBA00023136"/>
    </source>
</evidence>
<organism evidence="7 9">
    <name type="scientific">Agrobacterium tumefaciens</name>
    <dbReference type="NCBI Taxonomy" id="358"/>
    <lineage>
        <taxon>Bacteria</taxon>
        <taxon>Pseudomonadati</taxon>
        <taxon>Pseudomonadota</taxon>
        <taxon>Alphaproteobacteria</taxon>
        <taxon>Hyphomicrobiales</taxon>
        <taxon>Rhizobiaceae</taxon>
        <taxon>Rhizobium/Agrobacterium group</taxon>
        <taxon>Agrobacterium</taxon>
        <taxon>Agrobacterium tumefaciens complex</taxon>
    </lineage>
</organism>
<feature type="transmembrane region" description="Helical" evidence="5">
    <location>
        <begin position="131"/>
        <end position="150"/>
    </location>
</feature>
<gene>
    <name evidence="7" type="ORF">G6M46_18770</name>
    <name evidence="8" type="ORF">G6M86_04240</name>
</gene>
<dbReference type="PANTHER" id="PTHR32322:SF9">
    <property type="entry name" value="AMINO-ACID METABOLITE EFFLUX PUMP-RELATED"/>
    <property type="match status" value="1"/>
</dbReference>
<feature type="domain" description="EamA" evidence="6">
    <location>
        <begin position="157"/>
        <end position="292"/>
    </location>
</feature>
<accession>A0AA86FVN1</accession>
<proteinExistence type="predicted"/>
<evidence type="ECO:0000256" key="2">
    <source>
        <dbReference type="ARBA" id="ARBA00022692"/>
    </source>
</evidence>
<feature type="domain" description="EamA" evidence="6">
    <location>
        <begin position="14"/>
        <end position="143"/>
    </location>
</feature>
<dbReference type="SUPFAM" id="SSF103481">
    <property type="entry name" value="Multidrug resistance efflux transporter EmrE"/>
    <property type="match status" value="2"/>
</dbReference>
<keyword evidence="3 5" id="KW-1133">Transmembrane helix</keyword>
<keyword evidence="2 5" id="KW-0812">Transmembrane</keyword>
<feature type="transmembrane region" description="Helical" evidence="5">
    <location>
        <begin position="220"/>
        <end position="240"/>
    </location>
</feature>
<dbReference type="GO" id="GO:0016020">
    <property type="term" value="C:membrane"/>
    <property type="evidence" value="ECO:0007669"/>
    <property type="project" value="UniProtKB-SubCell"/>
</dbReference>
<comment type="subcellular location">
    <subcellularLocation>
        <location evidence="1">Membrane</location>
        <topology evidence="1">Multi-pass membrane protein</topology>
    </subcellularLocation>
</comment>
<protein>
    <submittedName>
        <fullName evidence="7">DMT family transporter</fullName>
    </submittedName>
</protein>
<feature type="transmembrane region" description="Helical" evidence="5">
    <location>
        <begin position="12"/>
        <end position="33"/>
    </location>
</feature>
<keyword evidence="4 5" id="KW-0472">Membrane</keyword>
<dbReference type="Proteomes" id="UP000663946">
    <property type="component" value="Chromosome 1"/>
</dbReference>
<evidence type="ECO:0000256" key="5">
    <source>
        <dbReference type="SAM" id="Phobius"/>
    </source>
</evidence>
<evidence type="ECO:0000256" key="3">
    <source>
        <dbReference type="ARBA" id="ARBA00022989"/>
    </source>
</evidence>
<dbReference type="Proteomes" id="UP000702952">
    <property type="component" value="Unassembled WGS sequence"/>
</dbReference>
<dbReference type="AlphaFoldDB" id="A0A1B9TSX9"/>
<dbReference type="KEGG" id="atf:Ach5_19670"/>
<dbReference type="EMBL" id="CP049216">
    <property type="protein sequence ID" value="QTG12501.1"/>
    <property type="molecule type" value="Genomic_DNA"/>
</dbReference>